<name>W1WCE2_9ZZZZ</name>
<evidence type="ECO:0000313" key="1">
    <source>
        <dbReference type="EMBL" id="ETJ15803.1"/>
    </source>
</evidence>
<protein>
    <submittedName>
        <fullName evidence="1">Uncharacterized protein</fullName>
    </submittedName>
</protein>
<dbReference type="AlphaFoldDB" id="W1WCE2"/>
<dbReference type="EMBL" id="AZMM01018978">
    <property type="protein sequence ID" value="ETJ15803.1"/>
    <property type="molecule type" value="Genomic_DNA"/>
</dbReference>
<reference evidence="1" key="1">
    <citation type="submission" date="2013-12" db="EMBL/GenBank/DDBJ databases">
        <title>A Varibaculum cambriense genome reconstructed from a premature infant gut community with otherwise low bacterial novelty that shifts toward anaerobic metabolism during the third week of life.</title>
        <authorList>
            <person name="Brown C.T."/>
            <person name="Sharon I."/>
            <person name="Thomas B.C."/>
            <person name="Castelle C.J."/>
            <person name="Morowitz M.J."/>
            <person name="Banfield J.F."/>
        </authorList>
    </citation>
    <scope>NUCLEOTIDE SEQUENCE</scope>
</reference>
<feature type="non-terminal residue" evidence="1">
    <location>
        <position position="1"/>
    </location>
</feature>
<proteinExistence type="predicted"/>
<sequence>VEEDKLLYTSYLSLTTVKRQFNRW</sequence>
<organism evidence="1">
    <name type="scientific">human gut metagenome</name>
    <dbReference type="NCBI Taxonomy" id="408170"/>
    <lineage>
        <taxon>unclassified sequences</taxon>
        <taxon>metagenomes</taxon>
        <taxon>organismal metagenomes</taxon>
    </lineage>
</organism>
<comment type="caution">
    <text evidence="1">The sequence shown here is derived from an EMBL/GenBank/DDBJ whole genome shotgun (WGS) entry which is preliminary data.</text>
</comment>
<gene>
    <name evidence="1" type="ORF">Q604_UNBc4C00197G0001</name>
</gene>
<accession>W1WCE2</accession>